<evidence type="ECO:0000256" key="11">
    <source>
        <dbReference type="SAM" id="MobiDB-lite"/>
    </source>
</evidence>
<feature type="chain" id="PRO_5041335449" description="Adipolin" evidence="12">
    <location>
        <begin position="37"/>
        <end position="301"/>
    </location>
</feature>
<dbReference type="EMBL" id="JAOPHQ010000020">
    <property type="protein sequence ID" value="KAK0156226.1"/>
    <property type="molecule type" value="Genomic_DNA"/>
</dbReference>
<evidence type="ECO:0000256" key="8">
    <source>
        <dbReference type="ARBA" id="ARBA00070752"/>
    </source>
</evidence>
<feature type="region of interest" description="Disordered" evidence="11">
    <location>
        <begin position="35"/>
        <end position="128"/>
    </location>
</feature>
<keyword evidence="3" id="KW-0372">Hormone</keyword>
<feature type="domain" description="C1q" evidence="13">
    <location>
        <begin position="147"/>
        <end position="301"/>
    </location>
</feature>
<dbReference type="GO" id="GO:0005179">
    <property type="term" value="F:hormone activity"/>
    <property type="evidence" value="ECO:0007669"/>
    <property type="project" value="UniProtKB-KW"/>
</dbReference>
<evidence type="ECO:0000313" key="15">
    <source>
        <dbReference type="Proteomes" id="UP001174136"/>
    </source>
</evidence>
<comment type="subcellular location">
    <subcellularLocation>
        <location evidence="1">Secreted</location>
    </subcellularLocation>
</comment>
<evidence type="ECO:0000259" key="13">
    <source>
        <dbReference type="PROSITE" id="PS50871"/>
    </source>
</evidence>
<dbReference type="Proteomes" id="UP001174136">
    <property type="component" value="Unassembled WGS sequence"/>
</dbReference>
<evidence type="ECO:0000256" key="1">
    <source>
        <dbReference type="ARBA" id="ARBA00004613"/>
    </source>
</evidence>
<keyword evidence="4 12" id="KW-0732">Signal</keyword>
<feature type="signal peptide" evidence="12">
    <location>
        <begin position="1"/>
        <end position="36"/>
    </location>
</feature>
<proteinExistence type="inferred from homology"/>
<keyword evidence="15" id="KW-1185">Reference proteome</keyword>
<evidence type="ECO:0000256" key="4">
    <source>
        <dbReference type="ARBA" id="ARBA00022729"/>
    </source>
</evidence>
<dbReference type="InterPro" id="IPR052136">
    <property type="entry name" value="Adipolin/Erythroferrone-rel"/>
</dbReference>
<dbReference type="InterPro" id="IPR001073">
    <property type="entry name" value="C1q_dom"/>
</dbReference>
<dbReference type="PANTHER" id="PTHR24019:SF13">
    <property type="entry name" value="ERYTHROFERRONE"/>
    <property type="match status" value="1"/>
</dbReference>
<dbReference type="Gene3D" id="2.60.120.40">
    <property type="match status" value="1"/>
</dbReference>
<evidence type="ECO:0000256" key="6">
    <source>
        <dbReference type="ARBA" id="ARBA00023180"/>
    </source>
</evidence>
<evidence type="ECO:0000256" key="7">
    <source>
        <dbReference type="ARBA" id="ARBA00038198"/>
    </source>
</evidence>
<evidence type="ECO:0000256" key="5">
    <source>
        <dbReference type="ARBA" id="ARBA00023157"/>
    </source>
</evidence>
<keyword evidence="6" id="KW-0325">Glycoprotein</keyword>
<accession>A0AA47P9Q0</accession>
<organism evidence="14 15">
    <name type="scientific">Merluccius polli</name>
    <name type="common">Benguela hake</name>
    <name type="synonym">Merluccius cadenati</name>
    <dbReference type="NCBI Taxonomy" id="89951"/>
    <lineage>
        <taxon>Eukaryota</taxon>
        <taxon>Metazoa</taxon>
        <taxon>Chordata</taxon>
        <taxon>Craniata</taxon>
        <taxon>Vertebrata</taxon>
        <taxon>Euteleostomi</taxon>
        <taxon>Actinopterygii</taxon>
        <taxon>Neopterygii</taxon>
        <taxon>Teleostei</taxon>
        <taxon>Neoteleostei</taxon>
        <taxon>Acanthomorphata</taxon>
        <taxon>Zeiogadaria</taxon>
        <taxon>Gadariae</taxon>
        <taxon>Gadiformes</taxon>
        <taxon>Gadoidei</taxon>
        <taxon>Merlucciidae</taxon>
        <taxon>Merluccius</taxon>
    </lineage>
</organism>
<evidence type="ECO:0000256" key="9">
    <source>
        <dbReference type="ARBA" id="ARBA00081134"/>
    </source>
</evidence>
<dbReference type="PANTHER" id="PTHR24019">
    <property type="entry name" value="ADIPOLIN"/>
    <property type="match status" value="1"/>
</dbReference>
<dbReference type="InterPro" id="IPR008983">
    <property type="entry name" value="Tumour_necrosis_fac-like_dom"/>
</dbReference>
<dbReference type="AlphaFoldDB" id="A0AA47P9Q0"/>
<feature type="compositionally biased region" description="Pro residues" evidence="11">
    <location>
        <begin position="115"/>
        <end position="126"/>
    </location>
</feature>
<comment type="similarity">
    <text evidence="7">Belongs to the adipolin/erythroferrone family.</text>
</comment>
<evidence type="ECO:0000256" key="12">
    <source>
        <dbReference type="SAM" id="SignalP"/>
    </source>
</evidence>
<evidence type="ECO:0000256" key="10">
    <source>
        <dbReference type="ARBA" id="ARBA00082819"/>
    </source>
</evidence>
<dbReference type="FunFam" id="2.60.120.40:FF:000012">
    <property type="entry name" value="Adipolin isoform X1"/>
    <property type="match status" value="1"/>
</dbReference>
<name>A0AA47P9Q0_MERPO</name>
<evidence type="ECO:0000256" key="2">
    <source>
        <dbReference type="ARBA" id="ARBA00022525"/>
    </source>
</evidence>
<evidence type="ECO:0000256" key="3">
    <source>
        <dbReference type="ARBA" id="ARBA00022702"/>
    </source>
</evidence>
<dbReference type="PROSITE" id="PS50871">
    <property type="entry name" value="C1Q"/>
    <property type="match status" value="1"/>
</dbReference>
<protein>
    <recommendedName>
        <fullName evidence="8">Adipolin</fullName>
    </recommendedName>
    <alternativeName>
        <fullName evidence="9">Adipose-derived insulin-sensitizing factor</fullName>
    </alternativeName>
    <alternativeName>
        <fullName evidence="10">Complement C1q tumor necrosis factor-related protein 12</fullName>
    </alternativeName>
</protein>
<keyword evidence="2" id="KW-0964">Secreted</keyword>
<evidence type="ECO:0000313" key="14">
    <source>
        <dbReference type="EMBL" id="KAK0156226.1"/>
    </source>
</evidence>
<dbReference type="SUPFAM" id="SSF49842">
    <property type="entry name" value="TNF-like"/>
    <property type="match status" value="1"/>
</dbReference>
<reference evidence="14" key="1">
    <citation type="journal article" date="2023" name="Front. Mar. Sci.">
        <title>A new Merluccius polli reference genome to investigate the effects of global change in West African waters.</title>
        <authorList>
            <person name="Mateo J.L."/>
            <person name="Blanco-Fernandez C."/>
            <person name="Garcia-Vazquez E."/>
            <person name="Machado-Schiaffino G."/>
        </authorList>
    </citation>
    <scope>NUCLEOTIDE SEQUENCE</scope>
    <source>
        <strain evidence="14">C29</strain>
        <tissue evidence="14">Fin</tissue>
    </source>
</reference>
<dbReference type="GO" id="GO:0005615">
    <property type="term" value="C:extracellular space"/>
    <property type="evidence" value="ECO:0007669"/>
    <property type="project" value="TreeGrafter"/>
</dbReference>
<gene>
    <name evidence="14" type="primary">Erfe</name>
    <name evidence="14" type="ORF">N1851_000479</name>
</gene>
<keyword evidence="5" id="KW-1015">Disulfide bond</keyword>
<sequence>MARPAQARATGLRSLLHPPAASRMLLLLLLVQSSSAETPASREDVSEDLGEDAASTHRPPTTLEALSPGGPRLSPQKSWLIFRRNSNKGENRRTRTYKRTSKVSLPDTPQGRGPQGPPGPSPPALMPNPEELQLKLRELANAVCEQRPRVATSFHSRLQQPLSLARRCLYELMPFTTPSDSEQPLQRGQGFNSTTGRYSAAVAGFYQLTASLLIESSERGQTQRPRDSVKASICIESLCQTNVSVESVMGVRSGGGVFSILLTGTLYLQAGEYVSVFVDNATGSAISVLTDSLFSGILLGV</sequence>
<comment type="caution">
    <text evidence="14">The sequence shown here is derived from an EMBL/GenBank/DDBJ whole genome shotgun (WGS) entry which is preliminary data.</text>
</comment>